<comment type="function">
    <text evidence="8">Catalyzes the stereoinversion of LL-2,6-diaminopimelate (L,L-DAP) to meso-diaminopimelate (meso-DAP), a precursor of L-lysine and an essential component of the bacterial peptidoglycan.</text>
</comment>
<dbReference type="GO" id="GO:0009089">
    <property type="term" value="P:lysine biosynthetic process via diaminopimelate"/>
    <property type="evidence" value="ECO:0007669"/>
    <property type="project" value="UniProtKB-UniRule"/>
</dbReference>
<dbReference type="EMBL" id="PVWK01000158">
    <property type="protein sequence ID" value="PSB23838.1"/>
    <property type="molecule type" value="Genomic_DNA"/>
</dbReference>
<feature type="site" description="Could be important to modulate the pK values of the two catalytic cysteine residues" evidence="8">
    <location>
        <position position="165"/>
    </location>
</feature>
<reference evidence="11" key="1">
    <citation type="submission" date="2018-02" db="EMBL/GenBank/DDBJ databases">
        <authorList>
            <person name="Moore K."/>
            <person name="Momper L."/>
        </authorList>
    </citation>
    <scope>NUCLEOTIDE SEQUENCE [LARGE SCALE GENOMIC DNA]</scope>
    <source>
        <strain evidence="11">ULC18</strain>
    </source>
</reference>
<dbReference type="Pfam" id="PF01678">
    <property type="entry name" value="DAP_epimerase"/>
    <property type="match status" value="2"/>
</dbReference>
<evidence type="ECO:0000256" key="5">
    <source>
        <dbReference type="ARBA" id="ARBA00023154"/>
    </source>
</evidence>
<keyword evidence="5 8" id="KW-0457">Lysine biosynthesis</keyword>
<protein>
    <recommendedName>
        <fullName evidence="3 8">Diaminopimelate epimerase</fullName>
        <shortName evidence="8">DAP epimerase</shortName>
        <ecNumber evidence="3 8">5.1.1.7</ecNumber>
    </recommendedName>
    <alternativeName>
        <fullName evidence="8">PLP-independent amino acid racemase</fullName>
    </alternativeName>
</protein>
<dbReference type="NCBIfam" id="TIGR00652">
    <property type="entry name" value="DapF"/>
    <property type="match status" value="1"/>
</dbReference>
<keyword evidence="8" id="KW-0963">Cytoplasm</keyword>
<gene>
    <name evidence="8" type="primary">dapF</name>
    <name evidence="10" type="ORF">C7B82_29055</name>
</gene>
<evidence type="ECO:0000256" key="9">
    <source>
        <dbReference type="PROSITE-ProRule" id="PRU10125"/>
    </source>
</evidence>
<dbReference type="AlphaFoldDB" id="A0A2T1DTK5"/>
<dbReference type="HAMAP" id="MF_00197">
    <property type="entry name" value="DAP_epimerase"/>
    <property type="match status" value="1"/>
</dbReference>
<dbReference type="GO" id="GO:0005829">
    <property type="term" value="C:cytosol"/>
    <property type="evidence" value="ECO:0007669"/>
    <property type="project" value="TreeGrafter"/>
</dbReference>
<feature type="binding site" evidence="8">
    <location>
        <position position="13"/>
    </location>
    <ligand>
        <name>substrate</name>
    </ligand>
</feature>
<feature type="binding site" evidence="8">
    <location>
        <begin position="224"/>
        <end position="225"/>
    </location>
    <ligand>
        <name>substrate</name>
    </ligand>
</feature>
<dbReference type="EC" id="5.1.1.7" evidence="3 8"/>
<dbReference type="Proteomes" id="UP000239576">
    <property type="component" value="Unassembled WGS sequence"/>
</dbReference>
<dbReference type="FunFam" id="3.10.310.10:FF:000009">
    <property type="entry name" value="Diaminopimelate epimerase chloroplastic"/>
    <property type="match status" value="1"/>
</dbReference>
<proteinExistence type="inferred from homology"/>
<feature type="binding site" evidence="8">
    <location>
        <position position="196"/>
    </location>
    <ligand>
        <name>substrate</name>
    </ligand>
</feature>
<reference evidence="10 11" key="2">
    <citation type="submission" date="2018-03" db="EMBL/GenBank/DDBJ databases">
        <title>The ancient ancestry and fast evolution of plastids.</title>
        <authorList>
            <person name="Moore K.R."/>
            <person name="Magnabosco C."/>
            <person name="Momper L."/>
            <person name="Gold D.A."/>
            <person name="Bosak T."/>
            <person name="Fournier G.P."/>
        </authorList>
    </citation>
    <scope>NUCLEOTIDE SEQUENCE [LARGE SCALE GENOMIC DNA]</scope>
    <source>
        <strain evidence="10 11">ULC18</strain>
    </source>
</reference>
<feature type="active site" evidence="9">
    <location>
        <position position="75"/>
    </location>
</feature>
<feature type="binding site" evidence="8">
    <location>
        <begin position="214"/>
        <end position="215"/>
    </location>
    <ligand>
        <name>substrate</name>
    </ligand>
</feature>
<dbReference type="InterPro" id="IPR018510">
    <property type="entry name" value="DAP_epimerase_AS"/>
</dbReference>
<organism evidence="10 11">
    <name type="scientific">Stenomitos frigidus ULC18</name>
    <dbReference type="NCBI Taxonomy" id="2107698"/>
    <lineage>
        <taxon>Bacteria</taxon>
        <taxon>Bacillati</taxon>
        <taxon>Cyanobacteriota</taxon>
        <taxon>Cyanophyceae</taxon>
        <taxon>Leptolyngbyales</taxon>
        <taxon>Leptolyngbyaceae</taxon>
        <taxon>Stenomitos</taxon>
    </lineage>
</organism>
<comment type="pathway">
    <text evidence="1 8">Amino-acid biosynthesis; L-lysine biosynthesis via DAP pathway; DL-2,6-diaminopimelate from LL-2,6-diaminopimelate: step 1/1.</text>
</comment>
<dbReference type="InterPro" id="IPR001653">
    <property type="entry name" value="DAP_epimerase_DapF"/>
</dbReference>
<feature type="active site" description="Proton donor" evidence="8">
    <location>
        <position position="75"/>
    </location>
</feature>
<comment type="subcellular location">
    <subcellularLocation>
        <location evidence="8">Cytoplasm</location>
    </subcellularLocation>
</comment>
<dbReference type="GO" id="GO:0008837">
    <property type="term" value="F:diaminopimelate epimerase activity"/>
    <property type="evidence" value="ECO:0007669"/>
    <property type="project" value="UniProtKB-UniRule"/>
</dbReference>
<comment type="caution">
    <text evidence="10">The sequence shown here is derived from an EMBL/GenBank/DDBJ whole genome shotgun (WGS) entry which is preliminary data.</text>
</comment>
<keyword evidence="11" id="KW-1185">Reference proteome</keyword>
<keyword evidence="4 8" id="KW-0028">Amino-acid biosynthesis</keyword>
<feature type="binding site" evidence="8">
    <location>
        <begin position="76"/>
        <end position="77"/>
    </location>
    <ligand>
        <name>substrate</name>
    </ligand>
</feature>
<dbReference type="OrthoDB" id="9805408at2"/>
<evidence type="ECO:0000256" key="4">
    <source>
        <dbReference type="ARBA" id="ARBA00022605"/>
    </source>
</evidence>
<keyword evidence="6 8" id="KW-0413">Isomerase</keyword>
<dbReference type="PANTHER" id="PTHR31689:SF0">
    <property type="entry name" value="DIAMINOPIMELATE EPIMERASE"/>
    <property type="match status" value="1"/>
</dbReference>
<dbReference type="RefSeq" id="WP_106260630.1">
    <property type="nucleotide sequence ID" value="NZ_CAWNSW010000147.1"/>
</dbReference>
<feature type="site" description="Could be important to modulate the pK values of the two catalytic cysteine residues" evidence="8">
    <location>
        <position position="214"/>
    </location>
</feature>
<evidence type="ECO:0000256" key="3">
    <source>
        <dbReference type="ARBA" id="ARBA00013080"/>
    </source>
</evidence>
<comment type="similarity">
    <text evidence="2 8">Belongs to the diaminopimelate epimerase family.</text>
</comment>
<evidence type="ECO:0000256" key="8">
    <source>
        <dbReference type="HAMAP-Rule" id="MF_00197"/>
    </source>
</evidence>
<evidence type="ECO:0000256" key="1">
    <source>
        <dbReference type="ARBA" id="ARBA00005196"/>
    </source>
</evidence>
<accession>A0A2T1DTK5</accession>
<dbReference type="FunFam" id="3.10.310.10:FF:000011">
    <property type="entry name" value="Diaminopimelate epimerase, chloroplastic"/>
    <property type="match status" value="1"/>
</dbReference>
<comment type="caution">
    <text evidence="8">Lacks conserved residue(s) required for the propagation of feature annotation.</text>
</comment>
<feature type="binding site" evidence="8">
    <location>
        <position position="66"/>
    </location>
    <ligand>
        <name>substrate</name>
    </ligand>
</feature>
<dbReference type="Gene3D" id="3.10.310.10">
    <property type="entry name" value="Diaminopimelate Epimerase, Chain A, domain 1"/>
    <property type="match status" value="2"/>
</dbReference>
<sequence length="278" mass="30212">MAMEFTKYHGLGNDFILIDNRASTEPRLTPEDAIQWCDRHFGIGADGVIFALPGQDGTDYTMRIFNNDGSEPEMCGNGIRCLAKFIAELEGLTAPQAYKIHTLGGLITPKLEANGLVTVDMGEPRLLAAEIPTTLTGADEKVVNQPLEVAGKTWQVTCVNMGNPHCVTFVDDVDAIPLETLGSQFECHSVFLKKINTEFIQVVRSDYLKMRVWERGAGITLACGTGACASLVAGVLNGLCDRRATVELPGGPLQIEWSETDDRLYMTGPAEKAFVGTR</sequence>
<evidence type="ECO:0000256" key="6">
    <source>
        <dbReference type="ARBA" id="ARBA00023235"/>
    </source>
</evidence>
<evidence type="ECO:0000313" key="11">
    <source>
        <dbReference type="Proteomes" id="UP000239576"/>
    </source>
</evidence>
<evidence type="ECO:0000313" key="10">
    <source>
        <dbReference type="EMBL" id="PSB23838.1"/>
    </source>
</evidence>
<dbReference type="PANTHER" id="PTHR31689">
    <property type="entry name" value="DIAMINOPIMELATE EPIMERASE, CHLOROPLASTIC"/>
    <property type="match status" value="1"/>
</dbReference>
<evidence type="ECO:0000256" key="2">
    <source>
        <dbReference type="ARBA" id="ARBA00010219"/>
    </source>
</evidence>
<evidence type="ECO:0000256" key="7">
    <source>
        <dbReference type="ARBA" id="ARBA00051712"/>
    </source>
</evidence>
<dbReference type="UniPathway" id="UPA00034">
    <property type="reaction ID" value="UER00025"/>
</dbReference>
<dbReference type="PROSITE" id="PS01326">
    <property type="entry name" value="DAP_EPIMERASE"/>
    <property type="match status" value="1"/>
</dbReference>
<feature type="active site" description="Proton acceptor" evidence="8">
    <location>
        <position position="223"/>
    </location>
</feature>
<comment type="subunit">
    <text evidence="8">Homodimer.</text>
</comment>
<dbReference type="SUPFAM" id="SSF54506">
    <property type="entry name" value="Diaminopimelate epimerase-like"/>
    <property type="match status" value="2"/>
</dbReference>
<feature type="binding site" evidence="8">
    <location>
        <position position="163"/>
    </location>
    <ligand>
        <name>substrate</name>
    </ligand>
</feature>
<name>A0A2T1DTK5_9CYAN</name>
<comment type="catalytic activity">
    <reaction evidence="7 8">
        <text>(2S,6S)-2,6-diaminopimelate = meso-2,6-diaminopimelate</text>
        <dbReference type="Rhea" id="RHEA:15393"/>
        <dbReference type="ChEBI" id="CHEBI:57609"/>
        <dbReference type="ChEBI" id="CHEBI:57791"/>
        <dbReference type="EC" id="5.1.1.7"/>
    </reaction>
</comment>